<keyword evidence="2" id="KW-1185">Reference proteome</keyword>
<dbReference type="HOGENOM" id="CLU_117189_0_0_5"/>
<evidence type="ECO:0000313" key="2">
    <source>
        <dbReference type="Proteomes" id="UP000002931"/>
    </source>
</evidence>
<dbReference type="OrthoDB" id="8442627at2"/>
<gene>
    <name evidence="1" type="ORF">RB2654_19033</name>
</gene>
<dbReference type="EMBL" id="AAMT01000001">
    <property type="protein sequence ID" value="EAQ14708.1"/>
    <property type="molecule type" value="Genomic_DNA"/>
</dbReference>
<name>A3V9W7_9RHOB</name>
<proteinExistence type="predicted"/>
<protein>
    <submittedName>
        <fullName evidence="1">Uncharacterized protein</fullName>
    </submittedName>
</protein>
<organism evidence="1 2">
    <name type="scientific">Maritimibacter alkaliphilus HTCC2654</name>
    <dbReference type="NCBI Taxonomy" id="314271"/>
    <lineage>
        <taxon>Bacteria</taxon>
        <taxon>Pseudomonadati</taxon>
        <taxon>Pseudomonadota</taxon>
        <taxon>Alphaproteobacteria</taxon>
        <taxon>Rhodobacterales</taxon>
        <taxon>Roseobacteraceae</taxon>
        <taxon>Maritimibacter</taxon>
    </lineage>
</organism>
<evidence type="ECO:0000313" key="1">
    <source>
        <dbReference type="EMBL" id="EAQ14708.1"/>
    </source>
</evidence>
<dbReference type="eggNOG" id="ENOG5032X1J">
    <property type="taxonomic scope" value="Bacteria"/>
</dbReference>
<comment type="caution">
    <text evidence="1">The sequence shown here is derived from an EMBL/GenBank/DDBJ whole genome shotgun (WGS) entry which is preliminary data.</text>
</comment>
<sequence length="162" mass="18222">MLDNTTQKPKPVKHWQTVLQPGHIVMFRFPVRLTDDPPKIRPCLVLDVVRRGGEHFAVLAYNTKVQTNANCGHEVAVSGETLLKVLKQRKSTRFVGARRITVSLDHHGFACNRDGTPILSELVGTSVDRMLAVRAHINAIADIKRERDAKTGRRKPKQLSLF</sequence>
<dbReference type="Proteomes" id="UP000002931">
    <property type="component" value="Unassembled WGS sequence"/>
</dbReference>
<accession>A3V9W7</accession>
<reference evidence="1 2" key="1">
    <citation type="journal article" date="2010" name="J. Bacteriol.">
        <title>Genome sequences of Pelagibaca bermudensis HTCC2601T and Maritimibacter alkaliphilus HTCC2654T, the type strains of two marine Roseobacter genera.</title>
        <authorList>
            <person name="Thrash J.C."/>
            <person name="Cho J.C."/>
            <person name="Ferriera S."/>
            <person name="Johnson J."/>
            <person name="Vergin K.L."/>
            <person name="Giovannoni S.J."/>
        </authorList>
    </citation>
    <scope>NUCLEOTIDE SEQUENCE [LARGE SCALE GENOMIC DNA]</scope>
    <source>
        <strain evidence="1 2">HTCC2654</strain>
    </source>
</reference>
<dbReference type="RefSeq" id="WP_008334510.1">
    <property type="nucleotide sequence ID" value="NZ_CH902578.1"/>
</dbReference>
<dbReference type="AlphaFoldDB" id="A3V9W7"/>